<accession>A0A521CSA9</accession>
<evidence type="ECO:0000259" key="1">
    <source>
        <dbReference type="Pfam" id="PF00535"/>
    </source>
</evidence>
<proteinExistence type="predicted"/>
<dbReference type="OrthoDB" id="9771846at2"/>
<reference evidence="2 3" key="1">
    <citation type="submission" date="2017-05" db="EMBL/GenBank/DDBJ databases">
        <authorList>
            <person name="Varghese N."/>
            <person name="Submissions S."/>
        </authorList>
    </citation>
    <scope>NUCLEOTIDE SEQUENCE [LARGE SCALE GENOMIC DNA]</scope>
    <source>
        <strain evidence="2 3">DSM 21342</strain>
    </source>
</reference>
<dbReference type="AlphaFoldDB" id="A0A521CSA9"/>
<dbReference type="PANTHER" id="PTHR43179:SF10">
    <property type="entry name" value="GLYCOSYL TRANSFERASE"/>
    <property type="match status" value="1"/>
</dbReference>
<name>A0A521CSA9_9SPHI</name>
<keyword evidence="3" id="KW-1185">Reference proteome</keyword>
<dbReference type="InterPro" id="IPR029044">
    <property type="entry name" value="Nucleotide-diphossugar_trans"/>
</dbReference>
<dbReference type="InterPro" id="IPR001173">
    <property type="entry name" value="Glyco_trans_2-like"/>
</dbReference>
<dbReference type="CDD" id="cd04186">
    <property type="entry name" value="GT_2_like_c"/>
    <property type="match status" value="1"/>
</dbReference>
<organism evidence="2 3">
    <name type="scientific">Solitalea koreensis</name>
    <dbReference type="NCBI Taxonomy" id="543615"/>
    <lineage>
        <taxon>Bacteria</taxon>
        <taxon>Pseudomonadati</taxon>
        <taxon>Bacteroidota</taxon>
        <taxon>Sphingobacteriia</taxon>
        <taxon>Sphingobacteriales</taxon>
        <taxon>Sphingobacteriaceae</taxon>
        <taxon>Solitalea</taxon>
    </lineage>
</organism>
<dbReference type="RefSeq" id="WP_142603295.1">
    <property type="nucleotide sequence ID" value="NZ_FXSZ01000004.1"/>
</dbReference>
<gene>
    <name evidence="2" type="ORF">SAMN06265350_104260</name>
</gene>
<sequence length="269" mass="31728">MKTTASIVLYNNNVEELTYVVSCVLKCKFIDKLYLIDNSPKSLSQSFRVDERIEFIFNNANLGYGKAHNIAIQKSKGLSKYHLILNPDISFSEGTLESIYNFMEQNPDVGQLMPKILYNDGEIQRLCKLLPTPFDLIGRRFFKHSGWAQKRNQKYELCGFSYDKIINTPCLSGCFMFFRNEILQESGGFDPRYFMYLEDYDLTRRVHKLTKTIFYPEVQVFHGFKKESYSNPVLLKHHIRSAIKYFNKWGWVWDKDRDELNKQILRQVS</sequence>
<evidence type="ECO:0000313" key="3">
    <source>
        <dbReference type="Proteomes" id="UP000315971"/>
    </source>
</evidence>
<dbReference type="Pfam" id="PF00535">
    <property type="entry name" value="Glycos_transf_2"/>
    <property type="match status" value="1"/>
</dbReference>
<dbReference type="SUPFAM" id="SSF53448">
    <property type="entry name" value="Nucleotide-diphospho-sugar transferases"/>
    <property type="match status" value="1"/>
</dbReference>
<evidence type="ECO:0000313" key="2">
    <source>
        <dbReference type="EMBL" id="SMO61530.1"/>
    </source>
</evidence>
<dbReference type="EMBL" id="FXSZ01000004">
    <property type="protein sequence ID" value="SMO61530.1"/>
    <property type="molecule type" value="Genomic_DNA"/>
</dbReference>
<dbReference type="PANTHER" id="PTHR43179">
    <property type="entry name" value="RHAMNOSYLTRANSFERASE WBBL"/>
    <property type="match status" value="1"/>
</dbReference>
<dbReference type="Proteomes" id="UP000315971">
    <property type="component" value="Unassembled WGS sequence"/>
</dbReference>
<protein>
    <recommendedName>
        <fullName evidence="1">Glycosyltransferase 2-like domain-containing protein</fullName>
    </recommendedName>
</protein>
<dbReference type="Gene3D" id="3.90.550.10">
    <property type="entry name" value="Spore Coat Polysaccharide Biosynthesis Protein SpsA, Chain A"/>
    <property type="match status" value="1"/>
</dbReference>
<feature type="domain" description="Glycosyltransferase 2-like" evidence="1">
    <location>
        <begin position="37"/>
        <end position="149"/>
    </location>
</feature>